<sequence>MKLSAIICALAATSAAAFVPATNTRAATSLEAVDRRNAFGQIAAAGAAVVAAPSIASADGAVSSTTITKAKVIYGGRIYDLKAAVESGDFAAVASEKNAFILYNSGAYPSAKLKASKAAAIEGTNAIFAAIRAKDKSALKSAYSKYIADNGITDVPDVDPASGQGYSSEFGYTRLTKAGAIYVR</sequence>
<keyword evidence="1" id="KW-0732">Signal</keyword>
<accession>A0A6V1BN63</accession>
<proteinExistence type="predicted"/>
<evidence type="ECO:0000259" key="2">
    <source>
        <dbReference type="Pfam" id="PF18240"/>
    </source>
</evidence>
<reference evidence="3" key="1">
    <citation type="submission" date="2021-01" db="EMBL/GenBank/DDBJ databases">
        <authorList>
            <person name="Corre E."/>
            <person name="Pelletier E."/>
            <person name="Niang G."/>
            <person name="Scheremetjew M."/>
            <person name="Finn R."/>
            <person name="Kale V."/>
            <person name="Holt S."/>
            <person name="Cochrane G."/>
            <person name="Meng A."/>
            <person name="Brown T."/>
            <person name="Cohen L."/>
        </authorList>
    </citation>
    <scope>NUCLEOTIDE SEQUENCE</scope>
</reference>
<dbReference type="EMBL" id="HBFY01000012">
    <property type="protein sequence ID" value="CAD8959219.1"/>
    <property type="molecule type" value="Transcribed_RNA"/>
</dbReference>
<gene>
    <name evidence="3" type="ORF">TNIT0693_LOCUS7</name>
</gene>
<feature type="chain" id="PRO_5030160695" description="Photosystem II Psb31 protein domain-containing protein" evidence="1">
    <location>
        <begin position="18"/>
        <end position="184"/>
    </location>
</feature>
<protein>
    <recommendedName>
        <fullName evidence="2">Photosystem II Psb31 protein domain-containing protein</fullName>
    </recommendedName>
</protein>
<dbReference type="Gene3D" id="1.20.120.1740">
    <property type="entry name" value="Sodium ion translocating NADH-quinone reductase subunit C-like"/>
    <property type="match status" value="1"/>
</dbReference>
<name>A0A6V1BN63_9STRA</name>
<evidence type="ECO:0000313" key="3">
    <source>
        <dbReference type="EMBL" id="CAD8959219.1"/>
    </source>
</evidence>
<dbReference type="Pfam" id="PF18240">
    <property type="entry name" value="PSII_Pbs31"/>
    <property type="match status" value="1"/>
</dbReference>
<dbReference type="AlphaFoldDB" id="A0A6V1BN63"/>
<feature type="signal peptide" evidence="1">
    <location>
        <begin position="1"/>
        <end position="17"/>
    </location>
</feature>
<organism evidence="3">
    <name type="scientific">Thalassionema nitzschioides</name>
    <dbReference type="NCBI Taxonomy" id="33649"/>
    <lineage>
        <taxon>Eukaryota</taxon>
        <taxon>Sar</taxon>
        <taxon>Stramenopiles</taxon>
        <taxon>Ochrophyta</taxon>
        <taxon>Bacillariophyta</taxon>
        <taxon>Fragilariophyceae</taxon>
        <taxon>Fragilariophycidae</taxon>
        <taxon>Thalassionemales</taxon>
        <taxon>Thalassionemataceae</taxon>
        <taxon>Thalassionema</taxon>
    </lineage>
</organism>
<evidence type="ECO:0000256" key="1">
    <source>
        <dbReference type="SAM" id="SignalP"/>
    </source>
</evidence>
<feature type="domain" description="Photosystem II Psb31 protein" evidence="2">
    <location>
        <begin position="61"/>
        <end position="152"/>
    </location>
</feature>
<dbReference type="InterPro" id="IPR040933">
    <property type="entry name" value="PSII_Pbs31"/>
</dbReference>